<dbReference type="InterPro" id="IPR004046">
    <property type="entry name" value="GST_C"/>
</dbReference>
<dbReference type="InterPro" id="IPR010987">
    <property type="entry name" value="Glutathione-S-Trfase_C-like"/>
</dbReference>
<keyword evidence="2" id="KW-0808">Transferase</keyword>
<dbReference type="PROSITE" id="PS50404">
    <property type="entry name" value="GST_NTER"/>
    <property type="match status" value="1"/>
</dbReference>
<name>A0A9N9EVX9_9GLOM</name>
<sequence length="215" mass="24594">MTIKLIGFNASPNTLRVLYVLKELEIPYEYEVPSNFAHIKSPEFLKMNPFGRVPVLIDGDFTIYESRPICHYLIREYHGKYNSTLLIPSDIRKASLVGQYLSTETCDYTIPVGKIVMQEVISRLYGGSPDPEKVKEARVEVEKVLDIYEKILEGKDYLVGEFSFADISHCPGSYLAAVKGGHKDLWDARPNVKRWIENLFARDAWKKTLEETGNN</sequence>
<evidence type="ECO:0000313" key="6">
    <source>
        <dbReference type="EMBL" id="CAG8689051.1"/>
    </source>
</evidence>
<feature type="domain" description="GST N-terminal" evidence="4">
    <location>
        <begin position="1"/>
        <end position="81"/>
    </location>
</feature>
<dbReference type="GO" id="GO:0005737">
    <property type="term" value="C:cytoplasm"/>
    <property type="evidence" value="ECO:0007669"/>
    <property type="project" value="TreeGrafter"/>
</dbReference>
<dbReference type="Gene3D" id="3.40.30.10">
    <property type="entry name" value="Glutaredoxin"/>
    <property type="match status" value="1"/>
</dbReference>
<dbReference type="SFLD" id="SFLDS00019">
    <property type="entry name" value="Glutathione_Transferase_(cytos"/>
    <property type="match status" value="1"/>
</dbReference>
<dbReference type="GO" id="GO:0004364">
    <property type="term" value="F:glutathione transferase activity"/>
    <property type="evidence" value="ECO:0007669"/>
    <property type="project" value="UniProtKB-EC"/>
</dbReference>
<evidence type="ECO:0000256" key="2">
    <source>
        <dbReference type="ARBA" id="ARBA00022679"/>
    </source>
</evidence>
<dbReference type="SFLD" id="SFLDG00358">
    <property type="entry name" value="Main_(cytGST)"/>
    <property type="match status" value="1"/>
</dbReference>
<comment type="catalytic activity">
    <reaction evidence="3">
        <text>RX + glutathione = an S-substituted glutathione + a halide anion + H(+)</text>
        <dbReference type="Rhea" id="RHEA:16437"/>
        <dbReference type="ChEBI" id="CHEBI:15378"/>
        <dbReference type="ChEBI" id="CHEBI:16042"/>
        <dbReference type="ChEBI" id="CHEBI:17792"/>
        <dbReference type="ChEBI" id="CHEBI:57925"/>
        <dbReference type="ChEBI" id="CHEBI:90779"/>
        <dbReference type="EC" id="2.5.1.18"/>
    </reaction>
</comment>
<evidence type="ECO:0000259" key="4">
    <source>
        <dbReference type="PROSITE" id="PS50404"/>
    </source>
</evidence>
<gene>
    <name evidence="6" type="ORF">AMORRO_LOCUS11562</name>
</gene>
<reference evidence="6" key="1">
    <citation type="submission" date="2021-06" db="EMBL/GenBank/DDBJ databases">
        <authorList>
            <person name="Kallberg Y."/>
            <person name="Tangrot J."/>
            <person name="Rosling A."/>
        </authorList>
    </citation>
    <scope>NUCLEOTIDE SEQUENCE</scope>
    <source>
        <strain evidence="6">CL551</strain>
    </source>
</reference>
<dbReference type="AlphaFoldDB" id="A0A9N9EVX9"/>
<dbReference type="OrthoDB" id="249703at2759"/>
<dbReference type="PROSITE" id="PS50405">
    <property type="entry name" value="GST_CTER"/>
    <property type="match status" value="1"/>
</dbReference>
<dbReference type="InterPro" id="IPR036249">
    <property type="entry name" value="Thioredoxin-like_sf"/>
</dbReference>
<dbReference type="PANTHER" id="PTHR43900:SF3">
    <property type="entry name" value="GLUTATHIONE S-TRANSFERASE RHO"/>
    <property type="match status" value="1"/>
</dbReference>
<dbReference type="InterPro" id="IPR040079">
    <property type="entry name" value="Glutathione_S-Trfase"/>
</dbReference>
<dbReference type="SUPFAM" id="SSF52833">
    <property type="entry name" value="Thioredoxin-like"/>
    <property type="match status" value="1"/>
</dbReference>
<accession>A0A9N9EVX9</accession>
<evidence type="ECO:0000256" key="3">
    <source>
        <dbReference type="ARBA" id="ARBA00047960"/>
    </source>
</evidence>
<dbReference type="Gene3D" id="1.20.1050.10">
    <property type="match status" value="1"/>
</dbReference>
<dbReference type="EMBL" id="CAJVPV010014943">
    <property type="protein sequence ID" value="CAG8689051.1"/>
    <property type="molecule type" value="Genomic_DNA"/>
</dbReference>
<feature type="domain" description="GST C-terminal" evidence="5">
    <location>
        <begin position="90"/>
        <end position="215"/>
    </location>
</feature>
<dbReference type="InterPro" id="IPR004045">
    <property type="entry name" value="Glutathione_S-Trfase_N"/>
</dbReference>
<comment type="caution">
    <text evidence="6">The sequence shown here is derived from an EMBL/GenBank/DDBJ whole genome shotgun (WGS) entry which is preliminary data.</text>
</comment>
<proteinExistence type="predicted"/>
<dbReference type="GO" id="GO:0006749">
    <property type="term" value="P:glutathione metabolic process"/>
    <property type="evidence" value="ECO:0007669"/>
    <property type="project" value="TreeGrafter"/>
</dbReference>
<dbReference type="InterPro" id="IPR036282">
    <property type="entry name" value="Glutathione-S-Trfase_C_sf"/>
</dbReference>
<evidence type="ECO:0000259" key="5">
    <source>
        <dbReference type="PROSITE" id="PS50405"/>
    </source>
</evidence>
<evidence type="ECO:0000256" key="1">
    <source>
        <dbReference type="ARBA" id="ARBA00012452"/>
    </source>
</evidence>
<dbReference type="Pfam" id="PF13417">
    <property type="entry name" value="GST_N_3"/>
    <property type="match status" value="1"/>
</dbReference>
<keyword evidence="7" id="KW-1185">Reference proteome</keyword>
<dbReference type="GO" id="GO:0043295">
    <property type="term" value="F:glutathione binding"/>
    <property type="evidence" value="ECO:0007669"/>
    <property type="project" value="TreeGrafter"/>
</dbReference>
<dbReference type="EC" id="2.5.1.18" evidence="1"/>
<dbReference type="PANTHER" id="PTHR43900">
    <property type="entry name" value="GLUTATHIONE S-TRANSFERASE RHO"/>
    <property type="match status" value="1"/>
</dbReference>
<dbReference type="Pfam" id="PF00043">
    <property type="entry name" value="GST_C"/>
    <property type="match status" value="1"/>
</dbReference>
<dbReference type="FunFam" id="3.40.30.10:FF:000039">
    <property type="entry name" value="Glutathione S-transferase domain"/>
    <property type="match status" value="1"/>
</dbReference>
<evidence type="ECO:0000313" key="7">
    <source>
        <dbReference type="Proteomes" id="UP000789342"/>
    </source>
</evidence>
<protein>
    <recommendedName>
        <fullName evidence="1">glutathione transferase</fullName>
        <ecNumber evidence="1">2.5.1.18</ecNumber>
    </recommendedName>
</protein>
<dbReference type="Proteomes" id="UP000789342">
    <property type="component" value="Unassembled WGS sequence"/>
</dbReference>
<organism evidence="6 7">
    <name type="scientific">Acaulospora morrowiae</name>
    <dbReference type="NCBI Taxonomy" id="94023"/>
    <lineage>
        <taxon>Eukaryota</taxon>
        <taxon>Fungi</taxon>
        <taxon>Fungi incertae sedis</taxon>
        <taxon>Mucoromycota</taxon>
        <taxon>Glomeromycotina</taxon>
        <taxon>Glomeromycetes</taxon>
        <taxon>Diversisporales</taxon>
        <taxon>Acaulosporaceae</taxon>
        <taxon>Acaulospora</taxon>
    </lineage>
</organism>
<dbReference type="SUPFAM" id="SSF47616">
    <property type="entry name" value="GST C-terminal domain-like"/>
    <property type="match status" value="1"/>
</dbReference>